<sequence length="340" mass="37632">MIIPDEGSQQASFGSSLILSATLLSLIVVAVKSASCFKRKDEDEVLSTVDSFTISRWSCLCNWWASSEPLRWSEDDNKFTTDSVKSMDIKKESKKVRDGKSYLPKGVDGVGPSTKKFLELGPEQMLPQADRRQLEDNRLVMKAYLISKLVAARYDFTDGEMTFQDQAEEKQINVEDYKLRTQNMYNLLYAGQIAVDTKATRKQQRTALKRLKKSNLNSRPNKIKELAKQMKEEANRPPPPAVDRQSSGIGSTGDISKAETTTVATTTAATNDQSSYNSSGSKISQFLRKLKFKSSRDSAVGSSLGSVDQLGAAPVKTVEKNTNWATAKKPSHITFAGAQF</sequence>
<keyword evidence="2" id="KW-1133">Transmembrane helix</keyword>
<evidence type="ECO:0000313" key="4">
    <source>
        <dbReference type="Proteomes" id="UP001158576"/>
    </source>
</evidence>
<accession>A0ABN7SZU4</accession>
<evidence type="ECO:0000313" key="3">
    <source>
        <dbReference type="EMBL" id="CAG5108649.1"/>
    </source>
</evidence>
<reference evidence="3 4" key="1">
    <citation type="submission" date="2021-04" db="EMBL/GenBank/DDBJ databases">
        <authorList>
            <person name="Bliznina A."/>
        </authorList>
    </citation>
    <scope>NUCLEOTIDE SEQUENCE [LARGE SCALE GENOMIC DNA]</scope>
</reference>
<protein>
    <submittedName>
        <fullName evidence="3">Oidioi.mRNA.OKI2018_I69.chr1.g3892.t1.cds</fullName>
    </submittedName>
</protein>
<evidence type="ECO:0000256" key="2">
    <source>
        <dbReference type="SAM" id="Phobius"/>
    </source>
</evidence>
<dbReference type="EMBL" id="OU015566">
    <property type="protein sequence ID" value="CAG5108649.1"/>
    <property type="molecule type" value="Genomic_DNA"/>
</dbReference>
<keyword evidence="2" id="KW-0812">Transmembrane</keyword>
<dbReference type="Proteomes" id="UP001158576">
    <property type="component" value="Chromosome 1"/>
</dbReference>
<organism evidence="3 4">
    <name type="scientific">Oikopleura dioica</name>
    <name type="common">Tunicate</name>
    <dbReference type="NCBI Taxonomy" id="34765"/>
    <lineage>
        <taxon>Eukaryota</taxon>
        <taxon>Metazoa</taxon>
        <taxon>Chordata</taxon>
        <taxon>Tunicata</taxon>
        <taxon>Appendicularia</taxon>
        <taxon>Copelata</taxon>
        <taxon>Oikopleuridae</taxon>
        <taxon>Oikopleura</taxon>
    </lineage>
</organism>
<evidence type="ECO:0000256" key="1">
    <source>
        <dbReference type="SAM" id="MobiDB-lite"/>
    </source>
</evidence>
<name>A0ABN7SZU4_OIKDI</name>
<proteinExistence type="predicted"/>
<keyword evidence="2" id="KW-0472">Membrane</keyword>
<feature type="region of interest" description="Disordered" evidence="1">
    <location>
        <begin position="230"/>
        <end position="257"/>
    </location>
</feature>
<feature type="transmembrane region" description="Helical" evidence="2">
    <location>
        <begin position="12"/>
        <end position="31"/>
    </location>
</feature>
<gene>
    <name evidence="3" type="ORF">OKIOD_LOCUS12657</name>
</gene>
<keyword evidence="4" id="KW-1185">Reference proteome</keyword>